<organism evidence="1 2">
    <name type="scientific">Alkalispirochaeta americana</name>
    <dbReference type="NCBI Taxonomy" id="159291"/>
    <lineage>
        <taxon>Bacteria</taxon>
        <taxon>Pseudomonadati</taxon>
        <taxon>Spirochaetota</taxon>
        <taxon>Spirochaetia</taxon>
        <taxon>Spirochaetales</taxon>
        <taxon>Spirochaetaceae</taxon>
        <taxon>Alkalispirochaeta</taxon>
    </lineage>
</organism>
<keyword evidence="2" id="KW-1185">Reference proteome</keyword>
<proteinExistence type="predicted"/>
<accession>A0A1N6SW16</accession>
<dbReference type="STRING" id="159291.SAMN05920897_10922"/>
<dbReference type="EMBL" id="FTMS01000009">
    <property type="protein sequence ID" value="SIQ45207.1"/>
    <property type="molecule type" value="Genomic_DNA"/>
</dbReference>
<evidence type="ECO:0000313" key="1">
    <source>
        <dbReference type="EMBL" id="SIQ45207.1"/>
    </source>
</evidence>
<gene>
    <name evidence="1" type="ORF">SAMN05920897_10922</name>
</gene>
<name>A0A1N6SW16_9SPIO</name>
<dbReference type="OrthoDB" id="373925at2"/>
<protein>
    <submittedName>
        <fullName evidence="1">Uncharacterized protein</fullName>
    </submittedName>
</protein>
<dbReference type="Proteomes" id="UP000186400">
    <property type="component" value="Unassembled WGS sequence"/>
</dbReference>
<reference evidence="2" key="1">
    <citation type="submission" date="2017-01" db="EMBL/GenBank/DDBJ databases">
        <authorList>
            <person name="Varghese N."/>
            <person name="Submissions S."/>
        </authorList>
    </citation>
    <scope>NUCLEOTIDE SEQUENCE [LARGE SCALE GENOMIC DNA]</scope>
    <source>
        <strain evidence="2">ASpG1</strain>
    </source>
</reference>
<evidence type="ECO:0000313" key="2">
    <source>
        <dbReference type="Proteomes" id="UP000186400"/>
    </source>
</evidence>
<dbReference type="RefSeq" id="WP_076488743.1">
    <property type="nucleotide sequence ID" value="NZ_FTMS01000009.1"/>
</dbReference>
<sequence length="457" mass="52373">MTVPSKYPLRGVAVSLLVVFLLFTVLTGVSARRNRRPQRLDSLDRHFSQSGNNNITALNLPEFLAGNKLSIEPFDPAEYTGQAVDQRFLQAHIANNSAMTPLVEDPIFTLHHVYWGYIQDESFGKNVLIAEIAGIDVMEYSLYLLQFTDQGELASTLRVAYHALFSDSETRLFSRIREDRIDTTHQSRLLHHDVPPHLNPVVERSYAVGRSQGGTYQEIVTGNYYMPNPHGMGLARAMESEFFYAWETHRERPRMFLIGWSQGGYMAYITESFQDGIGAVFYAWHIFDSTSNKMVWTRWDNEDDALKRMSSSRHRPQSPEAFMEYYQRSMKTMAPVLEEFGIITYTESMFSPFFPQNWYKEGDPVTVRVANETRSLHPFGIEKISGYDMVIQRGNRERIFSAERNMEGLVLGIRPIGRIPHPHDPDKAVIVSARILRGWEGPPNMIGLQVNGVRTDF</sequence>
<dbReference type="AlphaFoldDB" id="A0A1N6SW16"/>